<dbReference type="EMBL" id="UINC01139729">
    <property type="protein sequence ID" value="SVD26461.1"/>
    <property type="molecule type" value="Genomic_DNA"/>
</dbReference>
<evidence type="ECO:0000256" key="1">
    <source>
        <dbReference type="ARBA" id="ARBA00006484"/>
    </source>
</evidence>
<dbReference type="InterPro" id="IPR002347">
    <property type="entry name" value="SDR_fam"/>
</dbReference>
<evidence type="ECO:0000313" key="3">
    <source>
        <dbReference type="EMBL" id="SVD26461.1"/>
    </source>
</evidence>
<keyword evidence="2" id="KW-0560">Oxidoreductase</keyword>
<evidence type="ECO:0008006" key="4">
    <source>
        <dbReference type="Google" id="ProtNLM"/>
    </source>
</evidence>
<dbReference type="Pfam" id="PF00106">
    <property type="entry name" value="adh_short"/>
    <property type="match status" value="1"/>
</dbReference>
<organism evidence="3">
    <name type="scientific">marine metagenome</name>
    <dbReference type="NCBI Taxonomy" id="408172"/>
    <lineage>
        <taxon>unclassified sequences</taxon>
        <taxon>metagenomes</taxon>
        <taxon>ecological metagenomes</taxon>
    </lineage>
</organism>
<comment type="similarity">
    <text evidence="1">Belongs to the short-chain dehydrogenases/reductases (SDR) family.</text>
</comment>
<dbReference type="GO" id="GO:0016020">
    <property type="term" value="C:membrane"/>
    <property type="evidence" value="ECO:0007669"/>
    <property type="project" value="TreeGrafter"/>
</dbReference>
<feature type="non-terminal residue" evidence="3">
    <location>
        <position position="43"/>
    </location>
</feature>
<name>A0A382TY67_9ZZZZ</name>
<gene>
    <name evidence="3" type="ORF">METZ01_LOCUS379315</name>
</gene>
<sequence length="43" mass="4528">MEQGISDRRVLITGASKGLGKAAAVAFEQRGARLALVARSEDK</sequence>
<dbReference type="SUPFAM" id="SSF51735">
    <property type="entry name" value="NAD(P)-binding Rossmann-fold domains"/>
    <property type="match status" value="1"/>
</dbReference>
<dbReference type="AlphaFoldDB" id="A0A382TY67"/>
<dbReference type="PANTHER" id="PTHR44196:SF1">
    <property type="entry name" value="DEHYDROGENASE_REDUCTASE SDR FAMILY MEMBER 7B"/>
    <property type="match status" value="1"/>
</dbReference>
<dbReference type="GO" id="GO:0016491">
    <property type="term" value="F:oxidoreductase activity"/>
    <property type="evidence" value="ECO:0007669"/>
    <property type="project" value="UniProtKB-KW"/>
</dbReference>
<proteinExistence type="inferred from homology"/>
<dbReference type="InterPro" id="IPR036291">
    <property type="entry name" value="NAD(P)-bd_dom_sf"/>
</dbReference>
<reference evidence="3" key="1">
    <citation type="submission" date="2018-05" db="EMBL/GenBank/DDBJ databases">
        <authorList>
            <person name="Lanie J.A."/>
            <person name="Ng W.-L."/>
            <person name="Kazmierczak K.M."/>
            <person name="Andrzejewski T.M."/>
            <person name="Davidsen T.M."/>
            <person name="Wayne K.J."/>
            <person name="Tettelin H."/>
            <person name="Glass J.I."/>
            <person name="Rusch D."/>
            <person name="Podicherti R."/>
            <person name="Tsui H.-C.T."/>
            <person name="Winkler M.E."/>
        </authorList>
    </citation>
    <scope>NUCLEOTIDE SEQUENCE</scope>
</reference>
<accession>A0A382TY67</accession>
<dbReference type="Gene3D" id="3.40.50.720">
    <property type="entry name" value="NAD(P)-binding Rossmann-like Domain"/>
    <property type="match status" value="1"/>
</dbReference>
<protein>
    <recommendedName>
        <fullName evidence="4">SDR family NAD(P)-dependent oxidoreductase</fullName>
    </recommendedName>
</protein>
<dbReference type="PANTHER" id="PTHR44196">
    <property type="entry name" value="DEHYDROGENASE/REDUCTASE SDR FAMILY MEMBER 7B"/>
    <property type="match status" value="1"/>
</dbReference>
<evidence type="ECO:0000256" key="2">
    <source>
        <dbReference type="ARBA" id="ARBA00023002"/>
    </source>
</evidence>